<reference evidence="3" key="1">
    <citation type="journal article" date="2019" name="Int. J. Syst. Evol. Microbiol.">
        <title>The Global Catalogue of Microorganisms (GCM) 10K type strain sequencing project: providing services to taxonomists for standard genome sequencing and annotation.</title>
        <authorList>
            <consortium name="The Broad Institute Genomics Platform"/>
            <consortium name="The Broad Institute Genome Sequencing Center for Infectious Disease"/>
            <person name="Wu L."/>
            <person name="Ma J."/>
        </authorList>
    </citation>
    <scope>NUCLEOTIDE SEQUENCE [LARGE SCALE GENOMIC DNA]</scope>
    <source>
        <strain evidence="3">ZS-22-S1</strain>
    </source>
</reference>
<dbReference type="SUPFAM" id="SSF103196">
    <property type="entry name" value="Roadblock/LC7 domain"/>
    <property type="match status" value="1"/>
</dbReference>
<dbReference type="Gene3D" id="3.30.450.30">
    <property type="entry name" value="Dynein light chain 2a, cytoplasmic"/>
    <property type="match status" value="1"/>
</dbReference>
<evidence type="ECO:0000259" key="1">
    <source>
        <dbReference type="SMART" id="SM00960"/>
    </source>
</evidence>
<dbReference type="PANTHER" id="PTHR36222">
    <property type="entry name" value="SERINE PROTEASE INHIBITOR RV3364C"/>
    <property type="match status" value="1"/>
</dbReference>
<name>A0ABV9SA83_9PSEU</name>
<dbReference type="Proteomes" id="UP001595859">
    <property type="component" value="Unassembled WGS sequence"/>
</dbReference>
<dbReference type="Pfam" id="PF03259">
    <property type="entry name" value="Robl_LC7"/>
    <property type="match status" value="1"/>
</dbReference>
<dbReference type="RefSeq" id="WP_378059563.1">
    <property type="nucleotide sequence ID" value="NZ_JBHSIS010000020.1"/>
</dbReference>
<sequence length="100" mass="9985">MTVVDVDRLVDDLADVIQGVVRAVACAADGTPLATSAGLPAAQATRLAAFAAGVAGLTAGAATVTGATRVHCTTIEMRRGTLVLTTLADGTHLAVLTVRE</sequence>
<proteinExistence type="predicted"/>
<comment type="caution">
    <text evidence="2">The sequence shown here is derived from an EMBL/GenBank/DDBJ whole genome shotgun (WGS) entry which is preliminary data.</text>
</comment>
<protein>
    <submittedName>
        <fullName evidence="2">Roadblock/LC7 domain-containing protein</fullName>
    </submittedName>
</protein>
<evidence type="ECO:0000313" key="2">
    <source>
        <dbReference type="EMBL" id="MFC4857571.1"/>
    </source>
</evidence>
<dbReference type="InterPro" id="IPR053141">
    <property type="entry name" value="Mycobact_SerProt_Inhib_Rv3364c"/>
</dbReference>
<dbReference type="SMART" id="SM00960">
    <property type="entry name" value="Robl_LC7"/>
    <property type="match status" value="1"/>
</dbReference>
<evidence type="ECO:0000313" key="3">
    <source>
        <dbReference type="Proteomes" id="UP001595859"/>
    </source>
</evidence>
<gene>
    <name evidence="2" type="ORF">ACFPCV_29080</name>
</gene>
<accession>A0ABV9SA83</accession>
<dbReference type="EMBL" id="JBHSIS010000020">
    <property type="protein sequence ID" value="MFC4857571.1"/>
    <property type="molecule type" value="Genomic_DNA"/>
</dbReference>
<feature type="domain" description="Roadblock/LAMTOR2" evidence="1">
    <location>
        <begin position="7"/>
        <end position="97"/>
    </location>
</feature>
<dbReference type="InterPro" id="IPR004942">
    <property type="entry name" value="Roadblock/LAMTOR2_dom"/>
</dbReference>
<dbReference type="PANTHER" id="PTHR36222:SF1">
    <property type="entry name" value="SERINE PROTEASE INHIBITOR RV3364C"/>
    <property type="match status" value="1"/>
</dbReference>
<keyword evidence="3" id="KW-1185">Reference proteome</keyword>
<organism evidence="2 3">
    <name type="scientific">Actinophytocola glycyrrhizae</name>
    <dbReference type="NCBI Taxonomy" id="2044873"/>
    <lineage>
        <taxon>Bacteria</taxon>
        <taxon>Bacillati</taxon>
        <taxon>Actinomycetota</taxon>
        <taxon>Actinomycetes</taxon>
        <taxon>Pseudonocardiales</taxon>
        <taxon>Pseudonocardiaceae</taxon>
    </lineage>
</organism>